<organism evidence="2 3">
    <name type="scientific">Panaeolus cyanescens</name>
    <dbReference type="NCBI Taxonomy" id="181874"/>
    <lineage>
        <taxon>Eukaryota</taxon>
        <taxon>Fungi</taxon>
        <taxon>Dikarya</taxon>
        <taxon>Basidiomycota</taxon>
        <taxon>Agaricomycotina</taxon>
        <taxon>Agaricomycetes</taxon>
        <taxon>Agaricomycetidae</taxon>
        <taxon>Agaricales</taxon>
        <taxon>Agaricineae</taxon>
        <taxon>Galeropsidaceae</taxon>
        <taxon>Panaeolus</taxon>
    </lineage>
</organism>
<evidence type="ECO:0000256" key="1">
    <source>
        <dbReference type="SAM" id="MobiDB-lite"/>
    </source>
</evidence>
<feature type="compositionally biased region" description="Polar residues" evidence="1">
    <location>
        <begin position="98"/>
        <end position="115"/>
    </location>
</feature>
<comment type="caution">
    <text evidence="2">The sequence shown here is derived from an EMBL/GenBank/DDBJ whole genome shotgun (WGS) entry which is preliminary data.</text>
</comment>
<gene>
    <name evidence="2" type="ORF">CVT24_001575</name>
</gene>
<dbReference type="InParanoid" id="A0A409YYT2"/>
<evidence type="ECO:0000313" key="2">
    <source>
        <dbReference type="EMBL" id="PPR08192.1"/>
    </source>
</evidence>
<dbReference type="Proteomes" id="UP000284842">
    <property type="component" value="Unassembled WGS sequence"/>
</dbReference>
<reference evidence="2 3" key="1">
    <citation type="journal article" date="2018" name="Evol. Lett.">
        <title>Horizontal gene cluster transfer increased hallucinogenic mushroom diversity.</title>
        <authorList>
            <person name="Reynolds H.T."/>
            <person name="Vijayakumar V."/>
            <person name="Gluck-Thaler E."/>
            <person name="Korotkin H.B."/>
            <person name="Matheny P.B."/>
            <person name="Slot J.C."/>
        </authorList>
    </citation>
    <scope>NUCLEOTIDE SEQUENCE [LARGE SCALE GENOMIC DNA]</scope>
    <source>
        <strain evidence="2 3">2629</strain>
    </source>
</reference>
<name>A0A409YYT2_9AGAR</name>
<dbReference type="EMBL" id="NHTK01000086">
    <property type="protein sequence ID" value="PPR08192.1"/>
    <property type="molecule type" value="Genomic_DNA"/>
</dbReference>
<protein>
    <submittedName>
        <fullName evidence="2">Uncharacterized protein</fullName>
    </submittedName>
</protein>
<keyword evidence="3" id="KW-1185">Reference proteome</keyword>
<proteinExistence type="predicted"/>
<sequence length="208" mass="23038">MSQNTVWSIHAPITADEKVQVYLPPTPPPRRNDPFIPFETYGGYAAHLWPNFVPRSTSTVTATTNTTSNSTTTTTTTSVAHNRSPGANSTKRKRANDSETTGSRKQPRLSSTKPESNLRVALLNTQAQTLQFPANPPPRSNINPVIQGYILQMFKLLEAFQKRPEAFHPLKRQSIIDNIMFLLAPHAETLLHLSKLQESQANGTHSGV</sequence>
<feature type="region of interest" description="Disordered" evidence="1">
    <location>
        <begin position="59"/>
        <end position="117"/>
    </location>
</feature>
<dbReference type="AlphaFoldDB" id="A0A409YYT2"/>
<feature type="compositionally biased region" description="Low complexity" evidence="1">
    <location>
        <begin position="59"/>
        <end position="80"/>
    </location>
</feature>
<accession>A0A409YYT2</accession>
<evidence type="ECO:0000313" key="3">
    <source>
        <dbReference type="Proteomes" id="UP000284842"/>
    </source>
</evidence>